<feature type="transmembrane region" description="Helical" evidence="12">
    <location>
        <begin position="310"/>
        <end position="331"/>
    </location>
</feature>
<keyword evidence="6" id="KW-0851">Voltage-gated channel</keyword>
<name>A0CIK3_PARTE</name>
<keyword evidence="11" id="KW-0407">Ion channel</keyword>
<dbReference type="PANTHER" id="PTHR10217:SF435">
    <property type="entry name" value="POTASSIUM VOLTAGE-GATED CHANNEL PROTEIN EAG"/>
    <property type="match status" value="1"/>
</dbReference>
<evidence type="ECO:0000259" key="13">
    <source>
        <dbReference type="PROSITE" id="PS50042"/>
    </source>
</evidence>
<evidence type="ECO:0000256" key="3">
    <source>
        <dbReference type="ARBA" id="ARBA00022538"/>
    </source>
</evidence>
<dbReference type="PRINTS" id="PR01463">
    <property type="entry name" value="EAGCHANLFMLY"/>
</dbReference>
<dbReference type="InterPro" id="IPR005821">
    <property type="entry name" value="Ion_trans_dom"/>
</dbReference>
<dbReference type="Gene3D" id="1.10.287.630">
    <property type="entry name" value="Helix hairpin bin"/>
    <property type="match status" value="1"/>
</dbReference>
<dbReference type="PANTHER" id="PTHR10217">
    <property type="entry name" value="VOLTAGE AND LIGAND GATED POTASSIUM CHANNEL"/>
    <property type="match status" value="1"/>
</dbReference>
<dbReference type="InParanoid" id="A0CIK3"/>
<evidence type="ECO:0000256" key="11">
    <source>
        <dbReference type="ARBA" id="ARBA00023303"/>
    </source>
</evidence>
<keyword evidence="9" id="KW-0406">Ion transport</keyword>
<dbReference type="InterPro" id="IPR000595">
    <property type="entry name" value="cNMP-bd_dom"/>
</dbReference>
<feature type="transmembrane region" description="Helical" evidence="12">
    <location>
        <begin position="343"/>
        <end position="366"/>
    </location>
</feature>
<keyword evidence="15" id="KW-1185">Reference proteome</keyword>
<dbReference type="Pfam" id="PF00027">
    <property type="entry name" value="cNMP_binding"/>
    <property type="match status" value="1"/>
</dbReference>
<feature type="transmembrane region" description="Helical" evidence="12">
    <location>
        <begin position="521"/>
        <end position="542"/>
    </location>
</feature>
<dbReference type="Proteomes" id="UP000000600">
    <property type="component" value="Unassembled WGS sequence"/>
</dbReference>
<organism evidence="14 15">
    <name type="scientific">Paramecium tetraurelia</name>
    <dbReference type="NCBI Taxonomy" id="5888"/>
    <lineage>
        <taxon>Eukaryota</taxon>
        <taxon>Sar</taxon>
        <taxon>Alveolata</taxon>
        <taxon>Ciliophora</taxon>
        <taxon>Intramacronucleata</taxon>
        <taxon>Oligohymenophorea</taxon>
        <taxon>Peniculida</taxon>
        <taxon>Parameciidae</taxon>
        <taxon>Paramecium</taxon>
    </lineage>
</organism>
<dbReference type="GeneID" id="5023802"/>
<protein>
    <recommendedName>
        <fullName evidence="13">Cyclic nucleotide-binding domain-containing protein</fullName>
    </recommendedName>
</protein>
<proteinExistence type="predicted"/>
<accession>A0CIK3</accession>
<keyword evidence="3" id="KW-0633">Potassium transport</keyword>
<evidence type="ECO:0000256" key="1">
    <source>
        <dbReference type="ARBA" id="ARBA00004141"/>
    </source>
</evidence>
<dbReference type="EMBL" id="CT868085">
    <property type="protein sequence ID" value="CAK70620.1"/>
    <property type="molecule type" value="Genomic_DNA"/>
</dbReference>
<dbReference type="OMA" id="NSHKNAI"/>
<evidence type="ECO:0000313" key="15">
    <source>
        <dbReference type="Proteomes" id="UP000000600"/>
    </source>
</evidence>
<dbReference type="OrthoDB" id="415460at2759"/>
<keyword evidence="2" id="KW-0813">Transport</keyword>
<dbReference type="GO" id="GO:0071805">
    <property type="term" value="P:potassium ion transmembrane transport"/>
    <property type="evidence" value="ECO:0000318"/>
    <property type="project" value="GO_Central"/>
</dbReference>
<dbReference type="Gene3D" id="2.60.120.10">
    <property type="entry name" value="Jelly Rolls"/>
    <property type="match status" value="1"/>
</dbReference>
<evidence type="ECO:0000256" key="5">
    <source>
        <dbReference type="ARBA" id="ARBA00022826"/>
    </source>
</evidence>
<keyword evidence="4 12" id="KW-0812">Transmembrane</keyword>
<evidence type="ECO:0000256" key="7">
    <source>
        <dbReference type="ARBA" id="ARBA00022958"/>
    </source>
</evidence>
<dbReference type="SMART" id="SM00100">
    <property type="entry name" value="cNMP"/>
    <property type="match status" value="1"/>
</dbReference>
<keyword evidence="7" id="KW-0630">Potassium</keyword>
<sequence>MINRDTGFQDLESGIQSNNISSGQLVDIDQASPIGGQQLDPTLEFSQLQQLEAVRMKRDIFDNSHKNAINLGHKADVNEEDCLMSNLSGKRSEPQGSISSISCNLKSQQPLLRKTTIIKSNKTIQNQQKFEQDDFVISSPLQINGTINLGLKSDAKIAKYQTFVQQIEDEQEQNERTKRAQVHRDTIKQQSLIQRGRSKEMKTGLNEVWTQKALIIIRLVSRFIQQLKTKTERIKFRLITKRIFEVICDNSANFEYMLINRLIKQKPSISLIIFDQIQNKALKLLNWIELINAFIGKYVKVIKPDSLFKIIWDIVLLLFIVVNIFYIPIYISFDVRSQGVFEWIFDLLPSWVFVAEILLNFNTAYYDKGLMHEDRKQIMKHYVKGNFFWDLIVIIPFLISNMDIPFVRYTLLLRLTRLTPLMTSIEEVLNLEDNMQVFLDLLKLIFFLLLTGHFCGCAWHWVAVIEYENYNQEQTWLTKYDPNAMDYYWFDRYIISLYWSVITTVTVGYGDIVPVTTVERVFVIVVTLLICGVFGYCLSNIGNIFKQISDKKAIYKQRIREINQHIRKRGLSYNLQLKVKKYFEYFFKVKQEEDQHAEQFIEQLTKHLREEVLVDIYSKTLTQSRFLRENFSDETIHRLCQVVKETKLYPEQLLFQRNDSPKALWFVLSGAVEYVADHQNEDEHFYTETFLKKITQGAVIGEREFISQTPYEYNARATKFTQLLVVDYQQFYLILQENNEEFEKYCLAKDNLLFNSNYKGFGQICEICGWTHRFIQCPFVFLQPNKNKIASSFAQTKTNKRLVFPYRTLPKSNWKNNLPDVQEAALGYIVLNNIIPEREINDTYLINLGFELNDREDELQKLVGNKKNSLFKDQKILSQFENNLQQPVPQPSIQTVLPADQKSQNQTAIFLKDGQRPSMTNESVLDWDQGSQFRRSLNRIKLQGLDRGKTLQSLKGKYHQNNNGPVDLLDESLIQEEDKIKNANAGSQNYIHSKLKVVKSKLNNNPNIGIRKVSWLEFDSGTNQHLDNKANHLLKQVSKGSETNFDQSPPSYSQEIEIKQRIEARENSIISKKTSNIEVTRRKKRRKTTQLLQFFQQSEVDNKSNKKAEKSVLNNEAYSSSVYTAGVPSNSALVDSNNKYDNNGDSNSVHVGQSMDGIQKRIQDIVRVHFEMDMDNAKSSKFYFPDFNLEIVIDRINIYYEKQNEKRQEFDMREMKRTKTNFTLFDRIRQAKNTTIRGSFVEKDN</sequence>
<dbReference type="CDD" id="cd00038">
    <property type="entry name" value="CAP_ED"/>
    <property type="match status" value="1"/>
</dbReference>
<feature type="transmembrane region" description="Helical" evidence="12">
    <location>
        <begin position="387"/>
        <end position="407"/>
    </location>
</feature>
<dbReference type="GO" id="GO:0005886">
    <property type="term" value="C:plasma membrane"/>
    <property type="evidence" value="ECO:0000318"/>
    <property type="project" value="GO_Central"/>
</dbReference>
<evidence type="ECO:0000256" key="12">
    <source>
        <dbReference type="SAM" id="Phobius"/>
    </source>
</evidence>
<dbReference type="SUPFAM" id="SSF51206">
    <property type="entry name" value="cAMP-binding domain-like"/>
    <property type="match status" value="1"/>
</dbReference>
<dbReference type="Gene3D" id="1.10.287.70">
    <property type="match status" value="1"/>
</dbReference>
<evidence type="ECO:0000256" key="2">
    <source>
        <dbReference type="ARBA" id="ARBA00022448"/>
    </source>
</evidence>
<dbReference type="eggNOG" id="KOG0498">
    <property type="taxonomic scope" value="Eukaryota"/>
</dbReference>
<evidence type="ECO:0000256" key="9">
    <source>
        <dbReference type="ARBA" id="ARBA00023065"/>
    </source>
</evidence>
<evidence type="ECO:0000256" key="8">
    <source>
        <dbReference type="ARBA" id="ARBA00022989"/>
    </source>
</evidence>
<reference evidence="14 15" key="1">
    <citation type="journal article" date="2006" name="Nature">
        <title>Global trends of whole-genome duplications revealed by the ciliate Paramecium tetraurelia.</title>
        <authorList>
            <consortium name="Genoscope"/>
            <person name="Aury J.-M."/>
            <person name="Jaillon O."/>
            <person name="Duret L."/>
            <person name="Noel B."/>
            <person name="Jubin C."/>
            <person name="Porcel B.M."/>
            <person name="Segurens B."/>
            <person name="Daubin V."/>
            <person name="Anthouard V."/>
            <person name="Aiach N."/>
            <person name="Arnaiz O."/>
            <person name="Billaut A."/>
            <person name="Beisson J."/>
            <person name="Blanc I."/>
            <person name="Bouhouche K."/>
            <person name="Camara F."/>
            <person name="Duharcourt S."/>
            <person name="Guigo R."/>
            <person name="Gogendeau D."/>
            <person name="Katinka M."/>
            <person name="Keller A.-M."/>
            <person name="Kissmehl R."/>
            <person name="Klotz C."/>
            <person name="Koll F."/>
            <person name="Le Moue A."/>
            <person name="Lepere C."/>
            <person name="Malinsky S."/>
            <person name="Nowacki M."/>
            <person name="Nowak J.K."/>
            <person name="Plattner H."/>
            <person name="Poulain J."/>
            <person name="Ruiz F."/>
            <person name="Serrano V."/>
            <person name="Zagulski M."/>
            <person name="Dessen P."/>
            <person name="Betermier M."/>
            <person name="Weissenbach J."/>
            <person name="Scarpelli C."/>
            <person name="Schachter V."/>
            <person name="Sperling L."/>
            <person name="Meyer E."/>
            <person name="Cohen J."/>
            <person name="Wincker P."/>
        </authorList>
    </citation>
    <scope>NUCLEOTIDE SEQUENCE [LARGE SCALE GENOMIC DNA]</scope>
    <source>
        <strain evidence="14 15">Stock d4-2</strain>
    </source>
</reference>
<evidence type="ECO:0000256" key="4">
    <source>
        <dbReference type="ARBA" id="ARBA00022692"/>
    </source>
</evidence>
<dbReference type="Pfam" id="PF00520">
    <property type="entry name" value="Ion_trans"/>
    <property type="match status" value="1"/>
</dbReference>
<dbReference type="SUPFAM" id="SSF81324">
    <property type="entry name" value="Voltage-gated potassium channels"/>
    <property type="match status" value="1"/>
</dbReference>
<dbReference type="InterPro" id="IPR003938">
    <property type="entry name" value="K_chnl_volt-dep_EAG/ELK/ERG"/>
</dbReference>
<dbReference type="GO" id="GO:0034702">
    <property type="term" value="C:monoatomic ion channel complex"/>
    <property type="evidence" value="ECO:0007669"/>
    <property type="project" value="UniProtKB-KW"/>
</dbReference>
<dbReference type="PROSITE" id="PS50042">
    <property type="entry name" value="CNMP_BINDING_3"/>
    <property type="match status" value="1"/>
</dbReference>
<feature type="domain" description="Cyclic nucleotide-binding" evidence="13">
    <location>
        <begin position="627"/>
        <end position="740"/>
    </location>
</feature>
<dbReference type="AlphaFoldDB" id="A0CIK3"/>
<evidence type="ECO:0000256" key="10">
    <source>
        <dbReference type="ARBA" id="ARBA00023136"/>
    </source>
</evidence>
<dbReference type="InterPro" id="IPR050818">
    <property type="entry name" value="KCNH_animal-type"/>
</dbReference>
<keyword evidence="5" id="KW-0631">Potassium channel</keyword>
<keyword evidence="8 12" id="KW-1133">Transmembrane helix</keyword>
<gene>
    <name evidence="14" type="ORF">GSPATT00007755001</name>
</gene>
<comment type="subcellular location">
    <subcellularLocation>
        <location evidence="1">Membrane</location>
        <topology evidence="1">Multi-pass membrane protein</topology>
    </subcellularLocation>
</comment>
<feature type="transmembrane region" description="Helical" evidence="12">
    <location>
        <begin position="488"/>
        <end position="509"/>
    </location>
</feature>
<dbReference type="HOGENOM" id="CLU_271320_0_0_1"/>
<dbReference type="GO" id="GO:0005249">
    <property type="term" value="F:voltage-gated potassium channel activity"/>
    <property type="evidence" value="ECO:0000318"/>
    <property type="project" value="GO_Central"/>
</dbReference>
<dbReference type="GO" id="GO:0042391">
    <property type="term" value="P:regulation of membrane potential"/>
    <property type="evidence" value="ECO:0000318"/>
    <property type="project" value="GO_Central"/>
</dbReference>
<dbReference type="InterPro" id="IPR018490">
    <property type="entry name" value="cNMP-bd_dom_sf"/>
</dbReference>
<keyword evidence="10 12" id="KW-0472">Membrane</keyword>
<dbReference type="RefSeq" id="XP_001438017.1">
    <property type="nucleotide sequence ID" value="XM_001437980.2"/>
</dbReference>
<evidence type="ECO:0000313" key="14">
    <source>
        <dbReference type="EMBL" id="CAK70620.1"/>
    </source>
</evidence>
<feature type="transmembrane region" description="Helical" evidence="12">
    <location>
        <begin position="444"/>
        <end position="467"/>
    </location>
</feature>
<dbReference type="InterPro" id="IPR014710">
    <property type="entry name" value="RmlC-like_jellyroll"/>
</dbReference>
<dbReference type="KEGG" id="ptm:GSPATT00007755001"/>
<evidence type="ECO:0000256" key="6">
    <source>
        <dbReference type="ARBA" id="ARBA00022882"/>
    </source>
</evidence>